<dbReference type="eggNOG" id="ENOG50331IF">
    <property type="taxonomic scope" value="Bacteria"/>
</dbReference>
<protein>
    <recommendedName>
        <fullName evidence="5">Stress protein</fullName>
    </recommendedName>
</protein>
<feature type="chain" id="PRO_5039604969" description="Stress protein" evidence="2">
    <location>
        <begin position="20"/>
        <end position="162"/>
    </location>
</feature>
<keyword evidence="2" id="KW-0732">Signal</keyword>
<evidence type="ECO:0000313" key="3">
    <source>
        <dbReference type="EMBL" id="KEK17086.1"/>
    </source>
</evidence>
<evidence type="ECO:0000313" key="4">
    <source>
        <dbReference type="Proteomes" id="UP000027822"/>
    </source>
</evidence>
<feature type="signal peptide" evidence="2">
    <location>
        <begin position="1"/>
        <end position="19"/>
    </location>
</feature>
<gene>
    <name evidence="3" type="ORF">BAMA_20065</name>
</gene>
<keyword evidence="4" id="KW-1185">Reference proteome</keyword>
<proteinExistence type="predicted"/>
<organism evidence="3 4">
    <name type="scientific">Bacillus manliponensis</name>
    <dbReference type="NCBI Taxonomy" id="574376"/>
    <lineage>
        <taxon>Bacteria</taxon>
        <taxon>Bacillati</taxon>
        <taxon>Bacillota</taxon>
        <taxon>Bacilli</taxon>
        <taxon>Bacillales</taxon>
        <taxon>Bacillaceae</taxon>
        <taxon>Bacillus</taxon>
        <taxon>Bacillus cereus group</taxon>
    </lineage>
</organism>
<feature type="compositionally biased region" description="Basic and acidic residues" evidence="1">
    <location>
        <begin position="24"/>
        <end position="49"/>
    </location>
</feature>
<reference evidence="3 4" key="1">
    <citation type="submission" date="2014-06" db="EMBL/GenBank/DDBJ databases">
        <title>Draft genome sequence of Bacillus manliponensis JCM 15802 (MCCC 1A00708).</title>
        <authorList>
            <person name="Lai Q."/>
            <person name="Liu Y."/>
            <person name="Shao Z."/>
        </authorList>
    </citation>
    <scope>NUCLEOTIDE SEQUENCE [LARGE SCALE GENOMIC DNA]</scope>
    <source>
        <strain evidence="3 4">JCM 15802</strain>
    </source>
</reference>
<sequence length="162" mass="17964">MNKKLLTLLICSALIAGLAACGSEEKANTTSDSKPKQEQPEKKEEKKQEPVTVNTLIEEFKAAGLEAENPTDLAQKEFGNIRKEGKRILVPALGEGAGSRLFEFDKPENLEKAKAYYDELSNAGPMTFSHTYAKGNFLLQMNGDMEDAEFAKYKEVMDKIVK</sequence>
<dbReference type="Proteomes" id="UP000027822">
    <property type="component" value="Unassembled WGS sequence"/>
</dbReference>
<dbReference type="RefSeq" id="WP_034644313.1">
    <property type="nucleotide sequence ID" value="NZ_CBCSJC010000040.1"/>
</dbReference>
<name>A0A073JSB2_9BACI</name>
<accession>A0A073JSB2</accession>
<dbReference type="PROSITE" id="PS51257">
    <property type="entry name" value="PROKAR_LIPOPROTEIN"/>
    <property type="match status" value="1"/>
</dbReference>
<evidence type="ECO:0000256" key="1">
    <source>
        <dbReference type="SAM" id="MobiDB-lite"/>
    </source>
</evidence>
<evidence type="ECO:0000256" key="2">
    <source>
        <dbReference type="SAM" id="SignalP"/>
    </source>
</evidence>
<dbReference type="EMBL" id="JOTN01000050">
    <property type="protein sequence ID" value="KEK17086.1"/>
    <property type="molecule type" value="Genomic_DNA"/>
</dbReference>
<dbReference type="STRING" id="574376.BAMA_20065"/>
<evidence type="ECO:0008006" key="5">
    <source>
        <dbReference type="Google" id="ProtNLM"/>
    </source>
</evidence>
<dbReference type="AlphaFoldDB" id="A0A073JSB2"/>
<feature type="region of interest" description="Disordered" evidence="1">
    <location>
        <begin position="24"/>
        <end position="53"/>
    </location>
</feature>
<comment type="caution">
    <text evidence="3">The sequence shown here is derived from an EMBL/GenBank/DDBJ whole genome shotgun (WGS) entry which is preliminary data.</text>
</comment>
<dbReference type="OrthoDB" id="3078607at2"/>